<dbReference type="EMBL" id="HF935354">
    <property type="protein sequence ID" value="CCX29782.1"/>
    <property type="molecule type" value="Genomic_DNA"/>
</dbReference>
<keyword evidence="5" id="KW-0067">ATP-binding</keyword>
<reference evidence="9 10" key="1">
    <citation type="journal article" date="2013" name="PLoS Genet.">
        <title>The genome and development-dependent transcriptomes of Pyronema confluens: a window into fungal evolution.</title>
        <authorList>
            <person name="Traeger S."/>
            <person name="Altegoer F."/>
            <person name="Freitag M."/>
            <person name="Gabaldon T."/>
            <person name="Kempken F."/>
            <person name="Kumar A."/>
            <person name="Marcet-Houben M."/>
            <person name="Poggeler S."/>
            <person name="Stajich J.E."/>
            <person name="Nowrousian M."/>
        </authorList>
    </citation>
    <scope>NUCLEOTIDE SEQUENCE [LARGE SCALE GENOMIC DNA]</scope>
    <source>
        <strain evidence="10">CBS 100304</strain>
        <tissue evidence="9">Vegetative mycelium</tissue>
    </source>
</reference>
<evidence type="ECO:0000256" key="3">
    <source>
        <dbReference type="ARBA" id="ARBA00022694"/>
    </source>
</evidence>
<feature type="compositionally biased region" description="Basic and acidic residues" evidence="7">
    <location>
        <begin position="497"/>
        <end position="521"/>
    </location>
</feature>
<feature type="domain" description="tRNA(Ile)-lysidine/2-thiocytidine synthase N-terminal" evidence="8">
    <location>
        <begin position="43"/>
        <end position="233"/>
    </location>
</feature>
<dbReference type="InterPro" id="IPR012795">
    <property type="entry name" value="tRNA_Ile_lys_synt_N"/>
</dbReference>
<dbReference type="OrthoDB" id="434144at2759"/>
<comment type="catalytic activity">
    <reaction evidence="6">
        <text>cytidine(34) in tRNA(Ile2) + L-lysine + ATP = lysidine(34) in tRNA(Ile2) + AMP + diphosphate + H(+)</text>
        <dbReference type="Rhea" id="RHEA:43744"/>
        <dbReference type="Rhea" id="RHEA-COMP:10625"/>
        <dbReference type="Rhea" id="RHEA-COMP:10670"/>
        <dbReference type="ChEBI" id="CHEBI:15378"/>
        <dbReference type="ChEBI" id="CHEBI:30616"/>
        <dbReference type="ChEBI" id="CHEBI:32551"/>
        <dbReference type="ChEBI" id="CHEBI:33019"/>
        <dbReference type="ChEBI" id="CHEBI:82748"/>
        <dbReference type="ChEBI" id="CHEBI:83665"/>
        <dbReference type="ChEBI" id="CHEBI:456215"/>
        <dbReference type="EC" id="6.3.4.19"/>
    </reaction>
</comment>
<sequence>MSFRKLVSVVLHKQGAKWGHMIVGAEEFRSRFFALWRYFPPRIGIAVSGGVDSMALAHLTKTLASEERMAVHCFIVDHGARPGSAREAAKVAAILESYRFHAHVLKLQWPEGLPSSAFETKARIARYRAIAEKCVQHDIRHVLLGHHSDDLAETVLMRMIQSSRAEGLRGMKKISRIPECQGIYGAEEIQLGRPLLAISKIRLKRTCREESVQWFEDPTNNDPSFTLRNSIRTLLFSRSTRKSLPLALQKPQLISLVDRLTDTERFTTLKAEKIIAASSVSLEVRTGTLTFKLPVPNDATLDYFQTSTDARIMLKALTLLTEKVTPNEKINRRTMLGVLAKIFNGSKAPAMFSAGGLTWSRDPNGLFTLRRSPHFTRTRLAATLDIPVSTKSWTKWILWDGRYWIRLRSNVESVEGVIIRPLAPIDMAQLRDRLEQLGWEGKVVVAHLKALEGNHLWTVPVIALRPPERGELGGARGPADGRREGEREDEKEDGEEGVERKDGEEGDKKERNKDEKHEDVGPRGQGYRHSDGVDRRWRERSLVGLPTFGTHLMNRVGMARPERKPVVDWEISFRRPI</sequence>
<dbReference type="EC" id="6.3.4.19" evidence="1"/>
<feature type="region of interest" description="Disordered" evidence="7">
    <location>
        <begin position="467"/>
        <end position="533"/>
    </location>
</feature>
<dbReference type="Gene3D" id="3.40.50.620">
    <property type="entry name" value="HUPs"/>
    <property type="match status" value="1"/>
</dbReference>
<feature type="compositionally biased region" description="Basic and acidic residues" evidence="7">
    <location>
        <begin position="479"/>
        <end position="488"/>
    </location>
</feature>
<dbReference type="AlphaFoldDB" id="U4LE46"/>
<gene>
    <name evidence="9" type="ORF">PCON_07108</name>
</gene>
<evidence type="ECO:0000256" key="1">
    <source>
        <dbReference type="ARBA" id="ARBA00013267"/>
    </source>
</evidence>
<evidence type="ECO:0000313" key="10">
    <source>
        <dbReference type="Proteomes" id="UP000018144"/>
    </source>
</evidence>
<keyword evidence="10" id="KW-1185">Reference proteome</keyword>
<evidence type="ECO:0000256" key="7">
    <source>
        <dbReference type="SAM" id="MobiDB-lite"/>
    </source>
</evidence>
<name>U4LE46_PYROM</name>
<evidence type="ECO:0000256" key="5">
    <source>
        <dbReference type="ARBA" id="ARBA00022840"/>
    </source>
</evidence>
<evidence type="ECO:0000256" key="2">
    <source>
        <dbReference type="ARBA" id="ARBA00022598"/>
    </source>
</evidence>
<dbReference type="OMA" id="HRYWIRV"/>
<proteinExistence type="inferred from homology"/>
<dbReference type="InterPro" id="IPR011063">
    <property type="entry name" value="TilS/TtcA_N"/>
</dbReference>
<dbReference type="InterPro" id="IPR014729">
    <property type="entry name" value="Rossmann-like_a/b/a_fold"/>
</dbReference>
<protein>
    <recommendedName>
        <fullName evidence="1">tRNA(Ile)-lysidine synthetase</fullName>
        <ecNumber evidence="1">6.3.4.19</ecNumber>
    </recommendedName>
</protein>
<dbReference type="GO" id="GO:0008033">
    <property type="term" value="P:tRNA processing"/>
    <property type="evidence" value="ECO:0007669"/>
    <property type="project" value="UniProtKB-KW"/>
</dbReference>
<dbReference type="STRING" id="1076935.U4LE46"/>
<dbReference type="GO" id="GO:0005524">
    <property type="term" value="F:ATP binding"/>
    <property type="evidence" value="ECO:0007669"/>
    <property type="project" value="UniProtKB-KW"/>
</dbReference>
<dbReference type="SUPFAM" id="SSF52402">
    <property type="entry name" value="Adenine nucleotide alpha hydrolases-like"/>
    <property type="match status" value="1"/>
</dbReference>
<dbReference type="eggNOG" id="ENOG502QQNE">
    <property type="taxonomic scope" value="Eukaryota"/>
</dbReference>
<keyword evidence="3" id="KW-0819">tRNA processing</keyword>
<evidence type="ECO:0000256" key="4">
    <source>
        <dbReference type="ARBA" id="ARBA00022741"/>
    </source>
</evidence>
<dbReference type="Pfam" id="PF01171">
    <property type="entry name" value="ATP_bind_3"/>
    <property type="match status" value="1"/>
</dbReference>
<dbReference type="NCBIfam" id="TIGR02432">
    <property type="entry name" value="lysidine_TilS_N"/>
    <property type="match status" value="1"/>
</dbReference>
<accession>U4LE46</accession>
<dbReference type="InterPro" id="IPR012094">
    <property type="entry name" value="tRNA_Ile_lys_synt"/>
</dbReference>
<keyword evidence="4" id="KW-0547">Nucleotide-binding</keyword>
<dbReference type="PANTHER" id="PTHR43033">
    <property type="entry name" value="TRNA(ILE)-LYSIDINE SYNTHASE-RELATED"/>
    <property type="match status" value="1"/>
</dbReference>
<keyword evidence="2" id="KW-0436">Ligase</keyword>
<dbReference type="PANTHER" id="PTHR43033:SF1">
    <property type="entry name" value="TRNA(ILE)-LYSIDINE SYNTHASE-RELATED"/>
    <property type="match status" value="1"/>
</dbReference>
<evidence type="ECO:0000259" key="8">
    <source>
        <dbReference type="Pfam" id="PF01171"/>
    </source>
</evidence>
<evidence type="ECO:0000313" key="9">
    <source>
        <dbReference type="EMBL" id="CCX29782.1"/>
    </source>
</evidence>
<evidence type="ECO:0000256" key="6">
    <source>
        <dbReference type="ARBA" id="ARBA00048539"/>
    </source>
</evidence>
<organism evidence="9 10">
    <name type="scientific">Pyronema omphalodes (strain CBS 100304)</name>
    <name type="common">Pyronema confluens</name>
    <dbReference type="NCBI Taxonomy" id="1076935"/>
    <lineage>
        <taxon>Eukaryota</taxon>
        <taxon>Fungi</taxon>
        <taxon>Dikarya</taxon>
        <taxon>Ascomycota</taxon>
        <taxon>Pezizomycotina</taxon>
        <taxon>Pezizomycetes</taxon>
        <taxon>Pezizales</taxon>
        <taxon>Pyronemataceae</taxon>
        <taxon>Pyronema</taxon>
    </lineage>
</organism>
<dbReference type="Proteomes" id="UP000018144">
    <property type="component" value="Unassembled WGS sequence"/>
</dbReference>
<dbReference type="GO" id="GO:0032267">
    <property type="term" value="F:tRNA(Ile)-lysidine synthase activity"/>
    <property type="evidence" value="ECO:0007669"/>
    <property type="project" value="UniProtKB-EC"/>
</dbReference>
<dbReference type="CDD" id="cd01992">
    <property type="entry name" value="TilS_N"/>
    <property type="match status" value="1"/>
</dbReference>
<dbReference type="HAMAP" id="MF_01161">
    <property type="entry name" value="tRNA_Ile_lys_synt"/>
    <property type="match status" value="1"/>
</dbReference>